<dbReference type="GeneID" id="25726683"/>
<dbReference type="InterPro" id="IPR011989">
    <property type="entry name" value="ARM-like"/>
</dbReference>
<dbReference type="AlphaFoldDB" id="A0A0D2KAW4"/>
<dbReference type="SUPFAM" id="SSF48371">
    <property type="entry name" value="ARM repeat"/>
    <property type="match status" value="1"/>
</dbReference>
<protein>
    <submittedName>
        <fullName evidence="1">Uncharacterized protein</fullName>
    </submittedName>
</protein>
<organism evidence="1 2">
    <name type="scientific">Monoraphidium neglectum</name>
    <dbReference type="NCBI Taxonomy" id="145388"/>
    <lineage>
        <taxon>Eukaryota</taxon>
        <taxon>Viridiplantae</taxon>
        <taxon>Chlorophyta</taxon>
        <taxon>core chlorophytes</taxon>
        <taxon>Chlorophyceae</taxon>
        <taxon>CS clade</taxon>
        <taxon>Sphaeropleales</taxon>
        <taxon>Selenastraceae</taxon>
        <taxon>Monoraphidium</taxon>
    </lineage>
</organism>
<evidence type="ECO:0000313" key="2">
    <source>
        <dbReference type="Proteomes" id="UP000054498"/>
    </source>
</evidence>
<dbReference type="RefSeq" id="XP_013906397.1">
    <property type="nucleotide sequence ID" value="XM_014050943.1"/>
</dbReference>
<gene>
    <name evidence="1" type="ORF">MNEG_0565</name>
</gene>
<evidence type="ECO:0000313" key="1">
    <source>
        <dbReference type="EMBL" id="KIZ07378.1"/>
    </source>
</evidence>
<dbReference type="Proteomes" id="UP000054498">
    <property type="component" value="Unassembled WGS sequence"/>
</dbReference>
<dbReference type="KEGG" id="mng:MNEG_0565"/>
<dbReference type="InterPro" id="IPR016024">
    <property type="entry name" value="ARM-type_fold"/>
</dbReference>
<accession>A0A0D2KAW4</accession>
<dbReference type="OrthoDB" id="557717at2759"/>
<keyword evidence="2" id="KW-1185">Reference proteome</keyword>
<name>A0A0D2KAW4_9CHLO</name>
<dbReference type="Gene3D" id="1.25.10.10">
    <property type="entry name" value="Leucine-rich Repeat Variant"/>
    <property type="match status" value="2"/>
</dbReference>
<sequence>MSDQRKRARQEDEVDDAINALEQAAGKEDGADKARALRGLTALIEPTDESYEVQRRTAERALPAIVELLKDDSQAVAVEAATCLAALSDHAGAVKDRLEAGHFAATPEKVALNPVQEAAGELEGLFSNTIRLAHEVVHRLVEGESRALGVLDDLVAGMDVRDDVAVLLDQALSPALGFLRSGSPADKAAAAALLGNIADGRPGAARFLVAEGALPLAAALLQGGDLETRDACAHLTWVLVKVGGCPGVVGH</sequence>
<proteinExistence type="predicted"/>
<reference evidence="1 2" key="1">
    <citation type="journal article" date="2013" name="BMC Genomics">
        <title>Reconstruction of the lipid metabolism for the microalga Monoraphidium neglectum from its genome sequence reveals characteristics suitable for biofuel production.</title>
        <authorList>
            <person name="Bogen C."/>
            <person name="Al-Dilaimi A."/>
            <person name="Albersmeier A."/>
            <person name="Wichmann J."/>
            <person name="Grundmann M."/>
            <person name="Rupp O."/>
            <person name="Lauersen K.J."/>
            <person name="Blifernez-Klassen O."/>
            <person name="Kalinowski J."/>
            <person name="Goesmann A."/>
            <person name="Mussgnug J.H."/>
            <person name="Kruse O."/>
        </authorList>
    </citation>
    <scope>NUCLEOTIDE SEQUENCE [LARGE SCALE GENOMIC DNA]</scope>
    <source>
        <strain evidence="1 2">SAG 48.87</strain>
    </source>
</reference>
<dbReference type="EMBL" id="KK100267">
    <property type="protein sequence ID" value="KIZ07378.1"/>
    <property type="molecule type" value="Genomic_DNA"/>
</dbReference>